<gene>
    <name evidence="3" type="ORF">VNO78_01275</name>
</gene>
<dbReference type="AlphaFoldDB" id="A0AAN9SXU2"/>
<protein>
    <submittedName>
        <fullName evidence="3">Uncharacterized protein</fullName>
    </submittedName>
</protein>
<feature type="transmembrane region" description="Helical" evidence="2">
    <location>
        <begin position="131"/>
        <end position="151"/>
    </location>
</feature>
<feature type="region of interest" description="Disordered" evidence="1">
    <location>
        <begin position="1"/>
        <end position="102"/>
    </location>
</feature>
<keyword evidence="2" id="KW-0472">Membrane</keyword>
<dbReference type="Proteomes" id="UP001386955">
    <property type="component" value="Unassembled WGS sequence"/>
</dbReference>
<dbReference type="SUPFAM" id="SSF103511">
    <property type="entry name" value="Chlorophyll a-b binding protein"/>
    <property type="match status" value="1"/>
</dbReference>
<keyword evidence="2" id="KW-0812">Transmembrane</keyword>
<dbReference type="EMBL" id="JAYMYS010000001">
    <property type="protein sequence ID" value="KAK7410472.1"/>
    <property type="molecule type" value="Genomic_DNA"/>
</dbReference>
<sequence>MAMLASPWSLKHSLSFPLSSSKPNHRRLFTVRATEPESPPSDSDQSQPEPDPSDEDFDSRINQLRLRYRSGTGKKAELRKNRKSKKGSSGSGSGSGSSVYLPPVPLKEPVSSGVKVELGFSQYSERLNGRIAILGLAALLLVELATGKGVINYHTPAIILIQIYFVAAVGTIFVKYEKEKISVWPQPDSSSTNK</sequence>
<name>A0AAN9SXU2_PSOTE</name>
<keyword evidence="2" id="KW-1133">Transmembrane helix</keyword>
<feature type="transmembrane region" description="Helical" evidence="2">
    <location>
        <begin position="157"/>
        <end position="176"/>
    </location>
</feature>
<proteinExistence type="predicted"/>
<comment type="caution">
    <text evidence="3">The sequence shown here is derived from an EMBL/GenBank/DDBJ whole genome shotgun (WGS) entry which is preliminary data.</text>
</comment>
<evidence type="ECO:0000256" key="1">
    <source>
        <dbReference type="SAM" id="MobiDB-lite"/>
    </source>
</evidence>
<keyword evidence="4" id="KW-1185">Reference proteome</keyword>
<evidence type="ECO:0000313" key="4">
    <source>
        <dbReference type="Proteomes" id="UP001386955"/>
    </source>
</evidence>
<organism evidence="3 4">
    <name type="scientific">Psophocarpus tetragonolobus</name>
    <name type="common">Winged bean</name>
    <name type="synonym">Dolichos tetragonolobus</name>
    <dbReference type="NCBI Taxonomy" id="3891"/>
    <lineage>
        <taxon>Eukaryota</taxon>
        <taxon>Viridiplantae</taxon>
        <taxon>Streptophyta</taxon>
        <taxon>Embryophyta</taxon>
        <taxon>Tracheophyta</taxon>
        <taxon>Spermatophyta</taxon>
        <taxon>Magnoliopsida</taxon>
        <taxon>eudicotyledons</taxon>
        <taxon>Gunneridae</taxon>
        <taxon>Pentapetalae</taxon>
        <taxon>rosids</taxon>
        <taxon>fabids</taxon>
        <taxon>Fabales</taxon>
        <taxon>Fabaceae</taxon>
        <taxon>Papilionoideae</taxon>
        <taxon>50 kb inversion clade</taxon>
        <taxon>NPAAA clade</taxon>
        <taxon>indigoferoid/millettioid clade</taxon>
        <taxon>Phaseoleae</taxon>
        <taxon>Psophocarpus</taxon>
    </lineage>
</organism>
<reference evidence="3 4" key="1">
    <citation type="submission" date="2024-01" db="EMBL/GenBank/DDBJ databases">
        <title>The genomes of 5 underutilized Papilionoideae crops provide insights into root nodulation and disease resistanc.</title>
        <authorList>
            <person name="Jiang F."/>
        </authorList>
    </citation>
    <scope>NUCLEOTIDE SEQUENCE [LARGE SCALE GENOMIC DNA]</scope>
    <source>
        <strain evidence="3">DUOXIRENSHENG_FW03</strain>
        <tissue evidence="3">Leaves</tissue>
    </source>
</reference>
<evidence type="ECO:0000313" key="3">
    <source>
        <dbReference type="EMBL" id="KAK7410472.1"/>
    </source>
</evidence>
<accession>A0AAN9SXU2</accession>
<evidence type="ECO:0000256" key="2">
    <source>
        <dbReference type="SAM" id="Phobius"/>
    </source>
</evidence>